<dbReference type="OrthoDB" id="893860at2"/>
<dbReference type="EMBL" id="QXFJ01000007">
    <property type="protein sequence ID" value="RIV74458.1"/>
    <property type="molecule type" value="Genomic_DNA"/>
</dbReference>
<dbReference type="Proteomes" id="UP000284189">
    <property type="component" value="Unassembled WGS sequence"/>
</dbReference>
<proteinExistence type="predicted"/>
<name>A0A418NC49_9FLAO</name>
<dbReference type="EMBL" id="VNWL01000006">
    <property type="protein sequence ID" value="TXK08587.1"/>
    <property type="molecule type" value="Genomic_DNA"/>
</dbReference>
<evidence type="ECO:0008006" key="5">
    <source>
        <dbReference type="Google" id="ProtNLM"/>
    </source>
</evidence>
<comment type="caution">
    <text evidence="1">The sequence shown here is derived from an EMBL/GenBank/DDBJ whole genome shotgun (WGS) entry which is preliminary data.</text>
</comment>
<evidence type="ECO:0000313" key="2">
    <source>
        <dbReference type="EMBL" id="TXK08587.1"/>
    </source>
</evidence>
<dbReference type="InterPro" id="IPR014729">
    <property type="entry name" value="Rossmann-like_a/b/a_fold"/>
</dbReference>
<keyword evidence="4" id="KW-1185">Reference proteome</keyword>
<dbReference type="AlphaFoldDB" id="A0A418NC49"/>
<organism evidence="1 3">
    <name type="scientific">Flagellimonas aequoris</name>
    <dbReference type="NCBI Taxonomy" id="2306997"/>
    <lineage>
        <taxon>Bacteria</taxon>
        <taxon>Pseudomonadati</taxon>
        <taxon>Bacteroidota</taxon>
        <taxon>Flavobacteriia</taxon>
        <taxon>Flavobacteriales</taxon>
        <taxon>Flavobacteriaceae</taxon>
        <taxon>Flagellimonas</taxon>
    </lineage>
</organism>
<reference evidence="2 4" key="2">
    <citation type="submission" date="2019-07" db="EMBL/GenBank/DDBJ databases">
        <title>Draft genome of two Muricauda strains isolated from deep sea.</title>
        <authorList>
            <person name="Sun C."/>
        </authorList>
    </citation>
    <scope>NUCLEOTIDE SEQUENCE [LARGE SCALE GENOMIC DNA]</scope>
    <source>
        <strain evidence="2 4">NH166</strain>
    </source>
</reference>
<dbReference type="Gene3D" id="3.40.50.620">
    <property type="entry name" value="HUPs"/>
    <property type="match status" value="1"/>
</dbReference>
<gene>
    <name evidence="1" type="ORF">D2U88_00940</name>
    <name evidence="2" type="ORF">FQ019_00925</name>
</gene>
<accession>A0A418NC49</accession>
<sequence>METKKVLIPTDFSVKSLELVRKTIEGSEKGALEIVLLHGVYLSNSITDLLFFSKTRMIKELQTDEFTEAINVLRNKYPIKLDSLHVDLITSKNKAYFMNYVEAARIDEIVVPQKDFLDFKKVKGFNTLPLFGACGIPCTYLDFEGQMEGTEMGKAQFANVFLTGIK</sequence>
<dbReference type="RefSeq" id="WP_119638417.1">
    <property type="nucleotide sequence ID" value="NZ_QXFJ01000007.1"/>
</dbReference>
<evidence type="ECO:0000313" key="4">
    <source>
        <dbReference type="Proteomes" id="UP000321528"/>
    </source>
</evidence>
<protein>
    <recommendedName>
        <fullName evidence="5">Universal stress protein</fullName>
    </recommendedName>
</protein>
<reference evidence="1 3" key="1">
    <citation type="submission" date="2018-08" db="EMBL/GenBank/DDBJ databases">
        <title>Proposal of Muricauda 72 sp.nov. and Muricauda NH166 sp.nov., isolated from seawater.</title>
        <authorList>
            <person name="Cheng H."/>
            <person name="Wu Y.-H."/>
            <person name="Guo L.-L."/>
            <person name="Xu X.-W."/>
        </authorList>
    </citation>
    <scope>NUCLEOTIDE SEQUENCE [LARGE SCALE GENOMIC DNA]</scope>
    <source>
        <strain evidence="1 3">NH166</strain>
    </source>
</reference>
<evidence type="ECO:0000313" key="1">
    <source>
        <dbReference type="EMBL" id="RIV74458.1"/>
    </source>
</evidence>
<evidence type="ECO:0000313" key="3">
    <source>
        <dbReference type="Proteomes" id="UP000284189"/>
    </source>
</evidence>
<dbReference type="Proteomes" id="UP000321528">
    <property type="component" value="Unassembled WGS sequence"/>
</dbReference>